<dbReference type="InterPro" id="IPR005495">
    <property type="entry name" value="LptG/LptF_permease"/>
</dbReference>
<evidence type="ECO:0000256" key="5">
    <source>
        <dbReference type="ARBA" id="ARBA00023136"/>
    </source>
</evidence>
<comment type="caution">
    <text evidence="7">The sequence shown here is derived from an EMBL/GenBank/DDBJ whole genome shotgun (WGS) entry which is preliminary data.</text>
</comment>
<sequence>MGRLDRYIFSTAAVAFVGVTLVLAGMIWATQALRQLDLVTSQGQTILAFVAITSLTMPTLILVIAPAALFISTAYTLLKLNGDSEIVVMSAAGMSHWRVLRPLILLALLVSLFCSALAIDLVPASLRAFRDQVSRVRADVVSFVAQPGRFVNLAPGLVFHVRDRAKNGVMSGVFINDAREKEISTYVADRGQIVETENGIFLVLEQGSIHRRVPGAASNGSVVEFQRYAFDLSALTPGAASGADIRPNERSFAYVSNPPKEDPYMLMQPGRFREEFHKRLSSGLYPFAFFAVAAAALARPRTTRQSRGLALTAIVPIMTALQIGNFAIAGQLRTAAWAVPATYLLPLLTILVSAMVLQGWITFAMPAAISRMLDAMSRRVSRLSAS</sequence>
<feature type="transmembrane region" description="Helical" evidence="6">
    <location>
        <begin position="49"/>
        <end position="78"/>
    </location>
</feature>
<evidence type="ECO:0000313" key="7">
    <source>
        <dbReference type="EMBL" id="GGF86999.1"/>
    </source>
</evidence>
<dbReference type="Pfam" id="PF03739">
    <property type="entry name" value="LptF_LptG"/>
    <property type="match status" value="1"/>
</dbReference>
<dbReference type="Proteomes" id="UP000606044">
    <property type="component" value="Unassembled WGS sequence"/>
</dbReference>
<dbReference type="PANTHER" id="PTHR33529:SF6">
    <property type="entry name" value="YJGP_YJGQ FAMILY PERMEASE"/>
    <property type="match status" value="1"/>
</dbReference>
<dbReference type="RefSeq" id="WP_188583950.1">
    <property type="nucleotide sequence ID" value="NZ_BMCT01000012.1"/>
</dbReference>
<protein>
    <submittedName>
        <fullName evidence="7">LPS export ABC transporter permease LptF</fullName>
    </submittedName>
</protein>
<feature type="transmembrane region" description="Helical" evidence="6">
    <location>
        <begin position="310"/>
        <end position="332"/>
    </location>
</feature>
<keyword evidence="3 6" id="KW-0812">Transmembrane</keyword>
<feature type="transmembrane region" description="Helical" evidence="6">
    <location>
        <begin position="344"/>
        <end position="369"/>
    </location>
</feature>
<dbReference type="InterPro" id="IPR030922">
    <property type="entry name" value="LptF"/>
</dbReference>
<accession>A0A917CFK6</accession>
<evidence type="ECO:0000256" key="4">
    <source>
        <dbReference type="ARBA" id="ARBA00022989"/>
    </source>
</evidence>
<evidence type="ECO:0000256" key="2">
    <source>
        <dbReference type="ARBA" id="ARBA00022475"/>
    </source>
</evidence>
<dbReference type="EMBL" id="BMCT01000012">
    <property type="protein sequence ID" value="GGF86999.1"/>
    <property type="molecule type" value="Genomic_DNA"/>
</dbReference>
<reference evidence="7" key="1">
    <citation type="journal article" date="2014" name="Int. J. Syst. Evol. Microbiol.">
        <title>Complete genome sequence of Corynebacterium casei LMG S-19264T (=DSM 44701T), isolated from a smear-ripened cheese.</title>
        <authorList>
            <consortium name="US DOE Joint Genome Institute (JGI-PGF)"/>
            <person name="Walter F."/>
            <person name="Albersmeier A."/>
            <person name="Kalinowski J."/>
            <person name="Ruckert C."/>
        </authorList>
    </citation>
    <scope>NUCLEOTIDE SEQUENCE</scope>
    <source>
        <strain evidence="7">CCM 7897</strain>
    </source>
</reference>
<name>A0A917CFK6_9HYPH</name>
<dbReference type="GO" id="GO:0015920">
    <property type="term" value="P:lipopolysaccharide transport"/>
    <property type="evidence" value="ECO:0007669"/>
    <property type="project" value="TreeGrafter"/>
</dbReference>
<evidence type="ECO:0000256" key="3">
    <source>
        <dbReference type="ARBA" id="ARBA00022692"/>
    </source>
</evidence>
<keyword evidence="8" id="KW-1185">Reference proteome</keyword>
<gene>
    <name evidence="7" type="ORF">GCM10007301_53620</name>
</gene>
<keyword evidence="4 6" id="KW-1133">Transmembrane helix</keyword>
<evidence type="ECO:0000313" key="8">
    <source>
        <dbReference type="Proteomes" id="UP000606044"/>
    </source>
</evidence>
<feature type="transmembrane region" description="Helical" evidence="6">
    <location>
        <begin position="280"/>
        <end position="298"/>
    </location>
</feature>
<comment type="subcellular location">
    <subcellularLocation>
        <location evidence="1">Cell membrane</location>
        <topology evidence="1">Multi-pass membrane protein</topology>
    </subcellularLocation>
</comment>
<keyword evidence="2" id="KW-1003">Cell membrane</keyword>
<dbReference type="AlphaFoldDB" id="A0A917CFK6"/>
<proteinExistence type="predicted"/>
<dbReference type="NCBIfam" id="TIGR04407">
    <property type="entry name" value="LptF_YjgP"/>
    <property type="match status" value="1"/>
</dbReference>
<evidence type="ECO:0000256" key="1">
    <source>
        <dbReference type="ARBA" id="ARBA00004651"/>
    </source>
</evidence>
<dbReference type="GO" id="GO:0055085">
    <property type="term" value="P:transmembrane transport"/>
    <property type="evidence" value="ECO:0007669"/>
    <property type="project" value="InterPro"/>
</dbReference>
<keyword evidence="5 6" id="KW-0472">Membrane</keyword>
<dbReference type="PANTHER" id="PTHR33529">
    <property type="entry name" value="SLR0882 PROTEIN-RELATED"/>
    <property type="match status" value="1"/>
</dbReference>
<feature type="transmembrane region" description="Helical" evidence="6">
    <location>
        <begin position="99"/>
        <end position="119"/>
    </location>
</feature>
<evidence type="ECO:0000256" key="6">
    <source>
        <dbReference type="SAM" id="Phobius"/>
    </source>
</evidence>
<feature type="transmembrane region" description="Helical" evidence="6">
    <location>
        <begin position="7"/>
        <end position="29"/>
    </location>
</feature>
<organism evidence="7 8">
    <name type="scientific">Azorhizobium oxalatiphilum</name>
    <dbReference type="NCBI Taxonomy" id="980631"/>
    <lineage>
        <taxon>Bacteria</taxon>
        <taxon>Pseudomonadati</taxon>
        <taxon>Pseudomonadota</taxon>
        <taxon>Alphaproteobacteria</taxon>
        <taxon>Hyphomicrobiales</taxon>
        <taxon>Xanthobacteraceae</taxon>
        <taxon>Azorhizobium</taxon>
    </lineage>
</organism>
<dbReference type="GO" id="GO:0043190">
    <property type="term" value="C:ATP-binding cassette (ABC) transporter complex"/>
    <property type="evidence" value="ECO:0007669"/>
    <property type="project" value="InterPro"/>
</dbReference>
<reference evidence="7" key="2">
    <citation type="submission" date="2020-09" db="EMBL/GenBank/DDBJ databases">
        <authorList>
            <person name="Sun Q."/>
            <person name="Sedlacek I."/>
        </authorList>
    </citation>
    <scope>NUCLEOTIDE SEQUENCE</scope>
    <source>
        <strain evidence="7">CCM 7897</strain>
    </source>
</reference>